<accession>A0AAV5V2V7</accession>
<feature type="non-terminal residue" evidence="3">
    <location>
        <position position="149"/>
    </location>
</feature>
<evidence type="ECO:0000256" key="1">
    <source>
        <dbReference type="SAM" id="MobiDB-lite"/>
    </source>
</evidence>
<name>A0AAV5V2V7_9BILA</name>
<feature type="compositionally biased region" description="Basic and acidic residues" evidence="1">
    <location>
        <begin position="118"/>
        <end position="149"/>
    </location>
</feature>
<evidence type="ECO:0000313" key="4">
    <source>
        <dbReference type="Proteomes" id="UP001432322"/>
    </source>
</evidence>
<sequence length="149" mass="16305">RDKTAWVPRLTLALWWLFLCGATVLAQLLVGTSVPAALGGDARRMRAYGIELISGGPMVLVVADDGQRLCQTAATQSTYCGSGDEDGEEKDEQESGVHGGGVGRLRKPSSLHLLSAQEGRRVLEERGERETEGEGERLWEGRRVERDER</sequence>
<feature type="signal peptide" evidence="2">
    <location>
        <begin position="1"/>
        <end position="26"/>
    </location>
</feature>
<dbReference type="AlphaFoldDB" id="A0AAV5V2V7"/>
<dbReference type="EMBL" id="BTSY01000002">
    <property type="protein sequence ID" value="GMT12703.1"/>
    <property type="molecule type" value="Genomic_DNA"/>
</dbReference>
<feature type="non-terminal residue" evidence="3">
    <location>
        <position position="1"/>
    </location>
</feature>
<reference evidence="3" key="1">
    <citation type="submission" date="2023-10" db="EMBL/GenBank/DDBJ databases">
        <title>Genome assembly of Pristionchus species.</title>
        <authorList>
            <person name="Yoshida K."/>
            <person name="Sommer R.J."/>
        </authorList>
    </citation>
    <scope>NUCLEOTIDE SEQUENCE</scope>
    <source>
        <strain evidence="3">RS5133</strain>
    </source>
</reference>
<keyword evidence="4" id="KW-1185">Reference proteome</keyword>
<proteinExistence type="predicted"/>
<dbReference type="Proteomes" id="UP001432322">
    <property type="component" value="Unassembled WGS sequence"/>
</dbReference>
<protein>
    <submittedName>
        <fullName evidence="3">Uncharacterized protein</fullName>
    </submittedName>
</protein>
<keyword evidence="2" id="KW-0732">Signal</keyword>
<feature type="compositionally biased region" description="Acidic residues" evidence="1">
    <location>
        <begin position="83"/>
        <end position="94"/>
    </location>
</feature>
<comment type="caution">
    <text evidence="3">The sequence shown here is derived from an EMBL/GenBank/DDBJ whole genome shotgun (WGS) entry which is preliminary data.</text>
</comment>
<evidence type="ECO:0000313" key="3">
    <source>
        <dbReference type="EMBL" id="GMT12703.1"/>
    </source>
</evidence>
<feature type="chain" id="PRO_5043663665" evidence="2">
    <location>
        <begin position="27"/>
        <end position="149"/>
    </location>
</feature>
<feature type="region of interest" description="Disordered" evidence="1">
    <location>
        <begin position="77"/>
        <end position="149"/>
    </location>
</feature>
<gene>
    <name evidence="3" type="ORF">PFISCL1PPCAC_4000</name>
</gene>
<organism evidence="3 4">
    <name type="scientific">Pristionchus fissidentatus</name>
    <dbReference type="NCBI Taxonomy" id="1538716"/>
    <lineage>
        <taxon>Eukaryota</taxon>
        <taxon>Metazoa</taxon>
        <taxon>Ecdysozoa</taxon>
        <taxon>Nematoda</taxon>
        <taxon>Chromadorea</taxon>
        <taxon>Rhabditida</taxon>
        <taxon>Rhabditina</taxon>
        <taxon>Diplogasteromorpha</taxon>
        <taxon>Diplogasteroidea</taxon>
        <taxon>Neodiplogasteridae</taxon>
        <taxon>Pristionchus</taxon>
    </lineage>
</organism>
<evidence type="ECO:0000256" key="2">
    <source>
        <dbReference type="SAM" id="SignalP"/>
    </source>
</evidence>